<evidence type="ECO:0000256" key="4">
    <source>
        <dbReference type="ARBA" id="ARBA00022723"/>
    </source>
</evidence>
<keyword evidence="7" id="KW-0408">Iron</keyword>
<comment type="caution">
    <text evidence="12">The sequence shown here is derived from an EMBL/GenBank/DDBJ whole genome shotgun (WGS) entry which is preliminary data.</text>
</comment>
<reference evidence="12 13" key="1">
    <citation type="submission" date="2021-04" db="EMBL/GenBank/DDBJ databases">
        <title>Ruania sp. nov., isolated from sandy soil of mangrove forest.</title>
        <authorList>
            <person name="Ge X."/>
            <person name="Huang R."/>
            <person name="Liu W."/>
        </authorList>
    </citation>
    <scope>NUCLEOTIDE SEQUENCE [LARGE SCALE GENOMIC DNA]</scope>
    <source>
        <strain evidence="12 13">N2-46</strain>
    </source>
</reference>
<evidence type="ECO:0000256" key="5">
    <source>
        <dbReference type="ARBA" id="ARBA00022729"/>
    </source>
</evidence>
<name>A0ABS7SAG9_9MICO</name>
<evidence type="ECO:0000259" key="11">
    <source>
        <dbReference type="Pfam" id="PF20628"/>
    </source>
</evidence>
<dbReference type="NCBIfam" id="TIGR01413">
    <property type="entry name" value="Dyp_perox_fam"/>
    <property type="match status" value="1"/>
</dbReference>
<evidence type="ECO:0000256" key="3">
    <source>
        <dbReference type="ARBA" id="ARBA00022617"/>
    </source>
</evidence>
<evidence type="ECO:0000256" key="1">
    <source>
        <dbReference type="ARBA" id="ARBA00001970"/>
    </source>
</evidence>
<evidence type="ECO:0000259" key="10">
    <source>
        <dbReference type="Pfam" id="PF04261"/>
    </source>
</evidence>
<feature type="domain" description="Dyp-type peroxidase C-terminal" evidence="11">
    <location>
        <begin position="216"/>
        <end position="390"/>
    </location>
</feature>
<dbReference type="InterPro" id="IPR048327">
    <property type="entry name" value="Dyp_perox_N"/>
</dbReference>
<dbReference type="Proteomes" id="UP000826651">
    <property type="component" value="Unassembled WGS sequence"/>
</dbReference>
<proteinExistence type="inferred from homology"/>
<evidence type="ECO:0000256" key="9">
    <source>
        <dbReference type="SAM" id="MobiDB-lite"/>
    </source>
</evidence>
<keyword evidence="4" id="KW-0479">Metal-binding</keyword>
<accession>A0ABS7SAG9</accession>
<dbReference type="InterPro" id="IPR011008">
    <property type="entry name" value="Dimeric_a/b-barrel"/>
</dbReference>
<dbReference type="Pfam" id="PF04261">
    <property type="entry name" value="Dyp_perox_N"/>
    <property type="match status" value="1"/>
</dbReference>
<evidence type="ECO:0000256" key="2">
    <source>
        <dbReference type="ARBA" id="ARBA00022559"/>
    </source>
</evidence>
<evidence type="ECO:0000313" key="13">
    <source>
        <dbReference type="Proteomes" id="UP000826651"/>
    </source>
</evidence>
<comment type="similarity">
    <text evidence="8">Belongs to the DyP-type peroxidase family.</text>
</comment>
<keyword evidence="5" id="KW-0732">Signal</keyword>
<dbReference type="PANTHER" id="PTHR30521:SF4">
    <property type="entry name" value="DEFERROCHELATASE"/>
    <property type="match status" value="1"/>
</dbReference>
<dbReference type="PANTHER" id="PTHR30521">
    <property type="entry name" value="DEFERROCHELATASE/PEROXIDASE"/>
    <property type="match status" value="1"/>
</dbReference>
<gene>
    <name evidence="12" type="ORF">KCQ71_11340</name>
</gene>
<evidence type="ECO:0000256" key="6">
    <source>
        <dbReference type="ARBA" id="ARBA00023002"/>
    </source>
</evidence>
<comment type="cofactor">
    <cofactor evidence="1">
        <name>heme b</name>
        <dbReference type="ChEBI" id="CHEBI:60344"/>
    </cofactor>
</comment>
<dbReference type="RefSeq" id="WP_223405925.1">
    <property type="nucleotide sequence ID" value="NZ_JAGSHT010000011.1"/>
</dbReference>
<dbReference type="SUPFAM" id="SSF54909">
    <property type="entry name" value="Dimeric alpha+beta barrel"/>
    <property type="match status" value="1"/>
</dbReference>
<organism evidence="12 13">
    <name type="scientific">Occultella gossypii</name>
    <dbReference type="NCBI Taxonomy" id="2800820"/>
    <lineage>
        <taxon>Bacteria</taxon>
        <taxon>Bacillati</taxon>
        <taxon>Actinomycetota</taxon>
        <taxon>Actinomycetes</taxon>
        <taxon>Micrococcales</taxon>
        <taxon>Ruaniaceae</taxon>
        <taxon>Occultella</taxon>
    </lineage>
</organism>
<dbReference type="Pfam" id="PF20628">
    <property type="entry name" value="Dyp_perox_C"/>
    <property type="match status" value="1"/>
</dbReference>
<feature type="compositionally biased region" description="Low complexity" evidence="9">
    <location>
        <begin position="39"/>
        <end position="49"/>
    </location>
</feature>
<protein>
    <submittedName>
        <fullName evidence="12">Dyp-type peroxidase</fullName>
    </submittedName>
</protein>
<feature type="region of interest" description="Disordered" evidence="9">
    <location>
        <begin position="39"/>
        <end position="79"/>
    </location>
</feature>
<sequence>MADTEGTAPGRRQVLRGLAGVGLGGIGGIGAGLVLGSRGARGAESGSAEPGDTGTPEAPGPVPVHGATQAGVDRPGTPQRHGSIAVLDLDAATTAAEMLALCADLGTLITALTTATSPPHPALPDGPGDLTITVGLGPRLVRLLGPDLPGAEDLPAFAGDTELDPSHSGGDLFLAAYSHDPNDADTALTEVSDAVGHGVLRWAQRGFRAHGTGTVARNPLGFHDGVIVPRGEEELAEHVWLPDGPAAGGTIAVVRRLRVDTATFRAEPVPDRERVIGREHATGAPLSGGGPMDEVDLLAKTPEGEFRIPARSHARAAHPSFTGSHLMLRRGYAFDNGRTPDGVADAGLLFICFQRDLRTFAATQHRLDEVDDLMTYVTTTASATFLVLPGFDAEHPLGATLG</sequence>
<dbReference type="EMBL" id="JAGSHT010000011">
    <property type="protein sequence ID" value="MBZ2196750.1"/>
    <property type="molecule type" value="Genomic_DNA"/>
</dbReference>
<dbReference type="InterPro" id="IPR006314">
    <property type="entry name" value="Dyp_peroxidase"/>
</dbReference>
<evidence type="ECO:0000256" key="8">
    <source>
        <dbReference type="ARBA" id="ARBA00025737"/>
    </source>
</evidence>
<dbReference type="PROSITE" id="PS51404">
    <property type="entry name" value="DYP_PEROXIDASE"/>
    <property type="match status" value="1"/>
</dbReference>
<evidence type="ECO:0000313" key="12">
    <source>
        <dbReference type="EMBL" id="MBZ2196750.1"/>
    </source>
</evidence>
<keyword evidence="2 12" id="KW-0575">Peroxidase</keyword>
<feature type="domain" description="Dyp-type peroxidase N-terminal" evidence="10">
    <location>
        <begin position="82"/>
        <end position="208"/>
    </location>
</feature>
<keyword evidence="13" id="KW-1185">Reference proteome</keyword>
<evidence type="ECO:0000256" key="7">
    <source>
        <dbReference type="ARBA" id="ARBA00023004"/>
    </source>
</evidence>
<keyword evidence="3" id="KW-0349">Heme</keyword>
<dbReference type="InterPro" id="IPR048328">
    <property type="entry name" value="Dyp_perox_C"/>
</dbReference>
<dbReference type="GO" id="GO:0004601">
    <property type="term" value="F:peroxidase activity"/>
    <property type="evidence" value="ECO:0007669"/>
    <property type="project" value="UniProtKB-KW"/>
</dbReference>
<keyword evidence="6" id="KW-0560">Oxidoreductase</keyword>